<protein>
    <submittedName>
        <fullName evidence="1">Uncharacterized protein</fullName>
    </submittedName>
</protein>
<dbReference type="EMBL" id="MK552141">
    <property type="protein sequence ID" value="QBQ74811.1"/>
    <property type="molecule type" value="Genomic_DNA"/>
</dbReference>
<name>A0A482ML77_9CAUD</name>
<reference evidence="1 2" key="1">
    <citation type="submission" date="2019-02" db="EMBL/GenBank/DDBJ databases">
        <title>Complete genome sequence of Burkholderia cenocepacia phage BcepSauron.</title>
        <authorList>
            <person name="Park K."/>
            <person name="Gonzalez C."/>
            <person name="Liu M."/>
            <person name="Gill J."/>
        </authorList>
    </citation>
    <scope>NUCLEOTIDE SEQUENCE [LARGE SCALE GENOMIC DNA]</scope>
</reference>
<evidence type="ECO:0000313" key="2">
    <source>
        <dbReference type="Proteomes" id="UP000301424"/>
    </source>
</evidence>
<gene>
    <name evidence="1" type="ORF">BcepSauron_431</name>
</gene>
<dbReference type="Proteomes" id="UP000301424">
    <property type="component" value="Segment"/>
</dbReference>
<organism evidence="1 2">
    <name type="scientific">Burkholderia phage BcepSauron</name>
    <dbReference type="NCBI Taxonomy" id="2530033"/>
    <lineage>
        <taxon>Viruses</taxon>
        <taxon>Duplodnaviria</taxon>
        <taxon>Heunggongvirae</taxon>
        <taxon>Uroviricota</taxon>
        <taxon>Caudoviricetes</taxon>
        <taxon>Sarumanvirus</taxon>
        <taxon>Sarumanvirus bcepsauron</taxon>
    </lineage>
</organism>
<accession>A0A482ML77</accession>
<proteinExistence type="predicted"/>
<evidence type="ECO:0000313" key="1">
    <source>
        <dbReference type="EMBL" id="QBQ74811.1"/>
    </source>
</evidence>
<keyword evidence="2" id="KW-1185">Reference proteome</keyword>
<sequence>MIDPTPHEMQLKEIRSVLSSDRVIPLHLLDDGYYWFVQVSLLGKITKFPAQMTRVNGNVVFMNGNRADFYTPNEEGQFVIGGYAYASDNNFMKFRDLGYAHERSGFIERAIEYWTLAWNAITPEQIRRRVDFGMEYPRQAREDQRILEAISGAYRPDPRLERL</sequence>